<dbReference type="Proteomes" id="UP000030764">
    <property type="component" value="Unassembled WGS sequence"/>
</dbReference>
<evidence type="ECO:0000313" key="1">
    <source>
        <dbReference type="EMBL" id="KFD49247.1"/>
    </source>
</evidence>
<name>A0A085LWA1_9BILA</name>
<reference evidence="1 2" key="1">
    <citation type="journal article" date="2014" name="Nat. Genet.">
        <title>Genome and transcriptome of the porcine whipworm Trichuris suis.</title>
        <authorList>
            <person name="Jex A.R."/>
            <person name="Nejsum P."/>
            <person name="Schwarz E.M."/>
            <person name="Hu L."/>
            <person name="Young N.D."/>
            <person name="Hall R.S."/>
            <person name="Korhonen P.K."/>
            <person name="Liao S."/>
            <person name="Thamsborg S."/>
            <person name="Xia J."/>
            <person name="Xu P."/>
            <person name="Wang S."/>
            <person name="Scheerlinck J.P."/>
            <person name="Hofmann A."/>
            <person name="Sternberg P.W."/>
            <person name="Wang J."/>
            <person name="Gasser R.B."/>
        </authorList>
    </citation>
    <scope>NUCLEOTIDE SEQUENCE [LARGE SCALE GENOMIC DNA]</scope>
    <source>
        <strain evidence="1">DCEP-RM93M</strain>
    </source>
</reference>
<keyword evidence="2" id="KW-1185">Reference proteome</keyword>
<sequence>MERQYEDADANSPGHPGLNWEPLDLQSNALPLSYTPYGFLLEQLNLRTSMKHDDKQSSFLAVKKASIDLRDVSSINTMSCIDNSLPSKWNTFSEVALSIFTVIYAEDRTVLFHAGSTGQFVYFLNCSFVFTVKLYPLKDYVSQKSQTR</sequence>
<dbReference type="EMBL" id="KL363275">
    <property type="protein sequence ID" value="KFD49247.1"/>
    <property type="molecule type" value="Genomic_DNA"/>
</dbReference>
<accession>A0A085LWA1</accession>
<dbReference type="AlphaFoldDB" id="A0A085LWA1"/>
<evidence type="ECO:0000313" key="2">
    <source>
        <dbReference type="Proteomes" id="UP000030764"/>
    </source>
</evidence>
<organism evidence="1 2">
    <name type="scientific">Trichuris suis</name>
    <name type="common">pig whipworm</name>
    <dbReference type="NCBI Taxonomy" id="68888"/>
    <lineage>
        <taxon>Eukaryota</taxon>
        <taxon>Metazoa</taxon>
        <taxon>Ecdysozoa</taxon>
        <taxon>Nematoda</taxon>
        <taxon>Enoplea</taxon>
        <taxon>Dorylaimia</taxon>
        <taxon>Trichinellida</taxon>
        <taxon>Trichuridae</taxon>
        <taxon>Trichuris</taxon>
    </lineage>
</organism>
<protein>
    <submittedName>
        <fullName evidence="1">Uncharacterized protein</fullName>
    </submittedName>
</protein>
<gene>
    <name evidence="1" type="ORF">M513_09898</name>
</gene>
<proteinExistence type="predicted"/>